<dbReference type="GO" id="GO:0007165">
    <property type="term" value="P:signal transduction"/>
    <property type="evidence" value="ECO:0007669"/>
    <property type="project" value="TreeGrafter"/>
</dbReference>
<gene>
    <name evidence="2" type="ORF">D9756_011247</name>
</gene>
<dbReference type="PROSITE" id="PS50011">
    <property type="entry name" value="PROTEIN_KINASE_DOM"/>
    <property type="match status" value="1"/>
</dbReference>
<feature type="domain" description="Protein kinase" evidence="1">
    <location>
        <begin position="1"/>
        <end position="168"/>
    </location>
</feature>
<dbReference type="PANTHER" id="PTHR23257">
    <property type="entry name" value="SERINE-THREONINE PROTEIN KINASE"/>
    <property type="match status" value="1"/>
</dbReference>
<dbReference type="EMBL" id="JAACJO010000069">
    <property type="protein sequence ID" value="KAF5344230.1"/>
    <property type="molecule type" value="Genomic_DNA"/>
</dbReference>
<dbReference type="AlphaFoldDB" id="A0A8H5FNY7"/>
<dbReference type="GO" id="GO:0005737">
    <property type="term" value="C:cytoplasm"/>
    <property type="evidence" value="ECO:0007669"/>
    <property type="project" value="TreeGrafter"/>
</dbReference>
<dbReference type="InterPro" id="IPR001245">
    <property type="entry name" value="Ser-Thr/Tyr_kinase_cat_dom"/>
</dbReference>
<comment type="caution">
    <text evidence="2">The sequence shown here is derived from an EMBL/GenBank/DDBJ whole genome shotgun (WGS) entry which is preliminary data.</text>
</comment>
<dbReference type="Proteomes" id="UP000559027">
    <property type="component" value="Unassembled WGS sequence"/>
</dbReference>
<name>A0A8H5FNY7_9AGAR</name>
<sequence>MAGMSPQSNRTTLGIIPILKMILKAIQINILVNELERACITDFGLSRIRTDKTLAHSLISSTAQGVTHRWAAPELLDNMQPTLASDVWALGCVCYEILTGMLPFHDLGEVQVVRALIRGDVPTQPRPASRLSNEERVIWEQVDRCCLEEPEVRPRCQQILSDLRAAGLSREDAAHVQGYVSRERQDFWDAMRDGSEEPVDLNMVKQILTDLSDSSS</sequence>
<dbReference type="SUPFAM" id="SSF56112">
    <property type="entry name" value="Protein kinase-like (PK-like)"/>
    <property type="match status" value="1"/>
</dbReference>
<evidence type="ECO:0000313" key="2">
    <source>
        <dbReference type="EMBL" id="KAF5344230.1"/>
    </source>
</evidence>
<keyword evidence="3" id="KW-1185">Reference proteome</keyword>
<dbReference type="InterPro" id="IPR050167">
    <property type="entry name" value="Ser_Thr_protein_kinase"/>
</dbReference>
<reference evidence="2 3" key="1">
    <citation type="journal article" date="2020" name="ISME J.">
        <title>Uncovering the hidden diversity of litter-decomposition mechanisms in mushroom-forming fungi.</title>
        <authorList>
            <person name="Floudas D."/>
            <person name="Bentzer J."/>
            <person name="Ahren D."/>
            <person name="Johansson T."/>
            <person name="Persson P."/>
            <person name="Tunlid A."/>
        </authorList>
    </citation>
    <scope>NUCLEOTIDE SEQUENCE [LARGE SCALE GENOMIC DNA]</scope>
    <source>
        <strain evidence="2 3">CBS 146.42</strain>
    </source>
</reference>
<dbReference type="GO" id="GO:0005524">
    <property type="term" value="F:ATP binding"/>
    <property type="evidence" value="ECO:0007669"/>
    <property type="project" value="InterPro"/>
</dbReference>
<dbReference type="OrthoDB" id="26722at2759"/>
<evidence type="ECO:0000259" key="1">
    <source>
        <dbReference type="PROSITE" id="PS50011"/>
    </source>
</evidence>
<protein>
    <recommendedName>
        <fullName evidence="1">Protein kinase domain-containing protein</fullName>
    </recommendedName>
</protein>
<accession>A0A8H5FNY7</accession>
<evidence type="ECO:0000313" key="3">
    <source>
        <dbReference type="Proteomes" id="UP000559027"/>
    </source>
</evidence>
<proteinExistence type="predicted"/>
<dbReference type="GO" id="GO:0004672">
    <property type="term" value="F:protein kinase activity"/>
    <property type="evidence" value="ECO:0007669"/>
    <property type="project" value="InterPro"/>
</dbReference>
<dbReference type="InterPro" id="IPR000719">
    <property type="entry name" value="Prot_kinase_dom"/>
</dbReference>
<dbReference type="InterPro" id="IPR011009">
    <property type="entry name" value="Kinase-like_dom_sf"/>
</dbReference>
<dbReference type="Gene3D" id="1.10.510.10">
    <property type="entry name" value="Transferase(Phosphotransferase) domain 1"/>
    <property type="match status" value="1"/>
</dbReference>
<dbReference type="Pfam" id="PF07714">
    <property type="entry name" value="PK_Tyr_Ser-Thr"/>
    <property type="match status" value="1"/>
</dbReference>
<organism evidence="2 3">
    <name type="scientific">Leucocoprinus leucothites</name>
    <dbReference type="NCBI Taxonomy" id="201217"/>
    <lineage>
        <taxon>Eukaryota</taxon>
        <taxon>Fungi</taxon>
        <taxon>Dikarya</taxon>
        <taxon>Basidiomycota</taxon>
        <taxon>Agaricomycotina</taxon>
        <taxon>Agaricomycetes</taxon>
        <taxon>Agaricomycetidae</taxon>
        <taxon>Agaricales</taxon>
        <taxon>Agaricineae</taxon>
        <taxon>Agaricaceae</taxon>
        <taxon>Leucocoprinus</taxon>
    </lineage>
</organism>